<evidence type="ECO:0000256" key="1">
    <source>
        <dbReference type="SAM" id="Phobius"/>
    </source>
</evidence>
<accession>A0ABP6SU63</accession>
<sequence length="238" mass="23992">MNTAAPSHRVVALTRVRVRGYTRSRRALAPLIATLGLLAVVHAGGAAPIVEAYGISALVLLPVLAWQAKLALDLEPDAQRLLAATAVGGAGREVVAGLVAAAVPATVTVLVALAVPWVFGAIAPPESGGALVAGLAFGLWVHLLAVATGLAIGAWASRAVGPDLGRATLTLVGGVVLVLALGSGAADPLGWLVPRLTATVRAASAARSADIVLLSVHTVLWAAVVLAAYARTRLTRRP</sequence>
<feature type="transmembrane region" description="Helical" evidence="1">
    <location>
        <begin position="211"/>
        <end position="230"/>
    </location>
</feature>
<organism evidence="2 3">
    <name type="scientific">Cryptosporangium minutisporangium</name>
    <dbReference type="NCBI Taxonomy" id="113569"/>
    <lineage>
        <taxon>Bacteria</taxon>
        <taxon>Bacillati</taxon>
        <taxon>Actinomycetota</taxon>
        <taxon>Actinomycetes</taxon>
        <taxon>Cryptosporangiales</taxon>
        <taxon>Cryptosporangiaceae</taxon>
        <taxon>Cryptosporangium</taxon>
    </lineage>
</organism>
<reference evidence="3" key="1">
    <citation type="journal article" date="2019" name="Int. J. Syst. Evol. Microbiol.">
        <title>The Global Catalogue of Microorganisms (GCM) 10K type strain sequencing project: providing services to taxonomists for standard genome sequencing and annotation.</title>
        <authorList>
            <consortium name="The Broad Institute Genomics Platform"/>
            <consortium name="The Broad Institute Genome Sequencing Center for Infectious Disease"/>
            <person name="Wu L."/>
            <person name="Ma J."/>
        </authorList>
    </citation>
    <scope>NUCLEOTIDE SEQUENCE [LARGE SCALE GENOMIC DNA]</scope>
    <source>
        <strain evidence="3">JCM 9458</strain>
    </source>
</reference>
<keyword evidence="3" id="KW-1185">Reference proteome</keyword>
<keyword evidence="1" id="KW-0812">Transmembrane</keyword>
<keyword evidence="1" id="KW-1133">Transmembrane helix</keyword>
<evidence type="ECO:0008006" key="4">
    <source>
        <dbReference type="Google" id="ProtNLM"/>
    </source>
</evidence>
<feature type="transmembrane region" description="Helical" evidence="1">
    <location>
        <begin position="168"/>
        <end position="191"/>
    </location>
</feature>
<feature type="transmembrane region" description="Helical" evidence="1">
    <location>
        <begin position="131"/>
        <end position="156"/>
    </location>
</feature>
<name>A0ABP6SU63_9ACTN</name>
<dbReference type="Proteomes" id="UP001501676">
    <property type="component" value="Unassembled WGS sequence"/>
</dbReference>
<feature type="transmembrane region" description="Helical" evidence="1">
    <location>
        <begin position="53"/>
        <end position="72"/>
    </location>
</feature>
<dbReference type="RefSeq" id="WP_345727487.1">
    <property type="nucleotide sequence ID" value="NZ_BAAAYN010000011.1"/>
</dbReference>
<dbReference type="EMBL" id="BAAAYN010000011">
    <property type="protein sequence ID" value="GAA3385132.1"/>
    <property type="molecule type" value="Genomic_DNA"/>
</dbReference>
<keyword evidence="1" id="KW-0472">Membrane</keyword>
<gene>
    <name evidence="2" type="ORF">GCM10020369_17440</name>
</gene>
<comment type="caution">
    <text evidence="2">The sequence shown here is derived from an EMBL/GenBank/DDBJ whole genome shotgun (WGS) entry which is preliminary data.</text>
</comment>
<evidence type="ECO:0000313" key="2">
    <source>
        <dbReference type="EMBL" id="GAA3385132.1"/>
    </source>
</evidence>
<evidence type="ECO:0000313" key="3">
    <source>
        <dbReference type="Proteomes" id="UP001501676"/>
    </source>
</evidence>
<feature type="transmembrane region" description="Helical" evidence="1">
    <location>
        <begin position="93"/>
        <end position="119"/>
    </location>
</feature>
<proteinExistence type="predicted"/>
<protein>
    <recommendedName>
        <fullName evidence="4">ABC transporter permease</fullName>
    </recommendedName>
</protein>